<dbReference type="EMBL" id="GL445138">
    <property type="protein sequence ID" value="EFN90119.1"/>
    <property type="molecule type" value="Genomic_DNA"/>
</dbReference>
<dbReference type="AlphaFoldDB" id="E2B2F2"/>
<sequence>VAASVLEAAKRILGFSVRSKNLKGTYVKLLRDASAAIAAGTTVITQRITTGENGDDLDVMEILREEYQQLLDAQREMERKMEDMEK</sequence>
<dbReference type="Proteomes" id="UP000008237">
    <property type="component" value="Unassembled WGS sequence"/>
</dbReference>
<gene>
    <name evidence="1" type="ORF">EAI_08357</name>
</gene>
<accession>E2B2F2</accession>
<protein>
    <submittedName>
        <fullName evidence="1">Uncharacterized protein</fullName>
    </submittedName>
</protein>
<name>E2B2F2_HARSA</name>
<keyword evidence="2" id="KW-1185">Reference proteome</keyword>
<dbReference type="OrthoDB" id="7554769at2759"/>
<evidence type="ECO:0000313" key="2">
    <source>
        <dbReference type="Proteomes" id="UP000008237"/>
    </source>
</evidence>
<feature type="non-terminal residue" evidence="1">
    <location>
        <position position="1"/>
    </location>
</feature>
<reference evidence="1 2" key="1">
    <citation type="journal article" date="2010" name="Science">
        <title>Genomic comparison of the ants Camponotus floridanus and Harpegnathos saltator.</title>
        <authorList>
            <person name="Bonasio R."/>
            <person name="Zhang G."/>
            <person name="Ye C."/>
            <person name="Mutti N.S."/>
            <person name="Fang X."/>
            <person name="Qin N."/>
            <person name="Donahue G."/>
            <person name="Yang P."/>
            <person name="Li Q."/>
            <person name="Li C."/>
            <person name="Zhang P."/>
            <person name="Huang Z."/>
            <person name="Berger S.L."/>
            <person name="Reinberg D."/>
            <person name="Wang J."/>
            <person name="Liebig J."/>
        </authorList>
    </citation>
    <scope>NUCLEOTIDE SEQUENCE [LARGE SCALE GENOMIC DNA]</scope>
    <source>
        <strain evidence="1 2">R22 G/1</strain>
    </source>
</reference>
<dbReference type="InParanoid" id="E2B2F2"/>
<proteinExistence type="predicted"/>
<organism evidence="2">
    <name type="scientific">Harpegnathos saltator</name>
    <name type="common">Jerdon's jumping ant</name>
    <dbReference type="NCBI Taxonomy" id="610380"/>
    <lineage>
        <taxon>Eukaryota</taxon>
        <taxon>Metazoa</taxon>
        <taxon>Ecdysozoa</taxon>
        <taxon>Arthropoda</taxon>
        <taxon>Hexapoda</taxon>
        <taxon>Insecta</taxon>
        <taxon>Pterygota</taxon>
        <taxon>Neoptera</taxon>
        <taxon>Endopterygota</taxon>
        <taxon>Hymenoptera</taxon>
        <taxon>Apocrita</taxon>
        <taxon>Aculeata</taxon>
        <taxon>Formicoidea</taxon>
        <taxon>Formicidae</taxon>
        <taxon>Ponerinae</taxon>
        <taxon>Ponerini</taxon>
        <taxon>Harpegnathos</taxon>
    </lineage>
</organism>
<feature type="non-terminal residue" evidence="1">
    <location>
        <position position="86"/>
    </location>
</feature>
<evidence type="ECO:0000313" key="1">
    <source>
        <dbReference type="EMBL" id="EFN90119.1"/>
    </source>
</evidence>